<reference evidence="1 2" key="1">
    <citation type="journal article" date="2020" name="Genomics">
        <title>Complete, high-quality genomes from long-read metagenomic sequencing of two wolf lichen thalli reveals enigmatic genome architecture.</title>
        <authorList>
            <person name="McKenzie S.K."/>
            <person name="Walston R.F."/>
            <person name="Allen J.L."/>
        </authorList>
    </citation>
    <scope>NUCLEOTIDE SEQUENCE [LARGE SCALE GENOMIC DNA]</scope>
    <source>
        <strain evidence="1">WasteWater2</strain>
    </source>
</reference>
<dbReference type="RefSeq" id="XP_037167391.1">
    <property type="nucleotide sequence ID" value="XM_037305636.1"/>
</dbReference>
<dbReference type="EMBL" id="JACCJC010000011">
    <property type="protein sequence ID" value="KAF6238077.1"/>
    <property type="molecule type" value="Genomic_DNA"/>
</dbReference>
<dbReference type="GeneID" id="59285377"/>
<accession>A0A8H6L705</accession>
<sequence length="138" mass="14628">MAAAIWKAAAMRDPTLLHATIRVVHGQHNRGSANQIGVTWVLVLALKAAADEVRWGGVHKATSAGSDQAVAHPLHPFASSSVHEDTQGFILSLCFGIETLATLSVPKSANGGVRLVPCVQQPCLPLLHQREVQGETTQ</sequence>
<organism evidence="1 2">
    <name type="scientific">Letharia columbiana</name>
    <dbReference type="NCBI Taxonomy" id="112416"/>
    <lineage>
        <taxon>Eukaryota</taxon>
        <taxon>Fungi</taxon>
        <taxon>Dikarya</taxon>
        <taxon>Ascomycota</taxon>
        <taxon>Pezizomycotina</taxon>
        <taxon>Lecanoromycetes</taxon>
        <taxon>OSLEUM clade</taxon>
        <taxon>Lecanoromycetidae</taxon>
        <taxon>Lecanorales</taxon>
        <taxon>Lecanorineae</taxon>
        <taxon>Parmeliaceae</taxon>
        <taxon>Letharia</taxon>
    </lineage>
</organism>
<evidence type="ECO:0000313" key="1">
    <source>
        <dbReference type="EMBL" id="KAF6238077.1"/>
    </source>
</evidence>
<dbReference type="AlphaFoldDB" id="A0A8H6L705"/>
<comment type="caution">
    <text evidence="1">The sequence shown here is derived from an EMBL/GenBank/DDBJ whole genome shotgun (WGS) entry which is preliminary data.</text>
</comment>
<proteinExistence type="predicted"/>
<name>A0A8H6L705_9LECA</name>
<keyword evidence="2" id="KW-1185">Reference proteome</keyword>
<dbReference type="Proteomes" id="UP000578531">
    <property type="component" value="Unassembled WGS sequence"/>
</dbReference>
<gene>
    <name evidence="1" type="ORF">HO173_003711</name>
</gene>
<protein>
    <submittedName>
        <fullName evidence="1">Uncharacterized protein</fullName>
    </submittedName>
</protein>
<evidence type="ECO:0000313" key="2">
    <source>
        <dbReference type="Proteomes" id="UP000578531"/>
    </source>
</evidence>